<organism evidence="2 3">
    <name type="scientific">Edhazardia aedis (strain USNM 41457)</name>
    <name type="common">Microsporidian parasite</name>
    <dbReference type="NCBI Taxonomy" id="1003232"/>
    <lineage>
        <taxon>Eukaryota</taxon>
        <taxon>Fungi</taxon>
        <taxon>Fungi incertae sedis</taxon>
        <taxon>Microsporidia</taxon>
        <taxon>Edhazardia</taxon>
    </lineage>
</organism>
<protein>
    <submittedName>
        <fullName evidence="2">Uncharacterized protein</fullName>
    </submittedName>
</protein>
<reference evidence="2 3" key="1">
    <citation type="submission" date="2011-08" db="EMBL/GenBank/DDBJ databases">
        <authorList>
            <person name="Liu Z.J."/>
            <person name="Shi F.L."/>
            <person name="Lu J.Q."/>
            <person name="Li M."/>
            <person name="Wang Z.L."/>
        </authorList>
    </citation>
    <scope>NUCLEOTIDE SEQUENCE [LARGE SCALE GENOMIC DNA]</scope>
    <source>
        <strain evidence="2 3">USNM 41457</strain>
    </source>
</reference>
<dbReference type="Proteomes" id="UP000003163">
    <property type="component" value="Unassembled WGS sequence"/>
</dbReference>
<gene>
    <name evidence="2" type="ORF">EDEG_02035</name>
</gene>
<feature type="coiled-coil region" evidence="1">
    <location>
        <begin position="43"/>
        <end position="106"/>
    </location>
</feature>
<keyword evidence="1" id="KW-0175">Coiled coil</keyword>
<sequence length="125" mass="14642">MHFSTSIFSICTSAIIYMIQIKCTDENIVYNLGSQLYHRENVLQDDKKTLEALKAKLEDIKTEQSSLSNDCNIEKQKLYDENIQKMNTLNNNCYLLSRKIQSLEDEIINMRTEFDILIGRQPTRE</sequence>
<proteinExistence type="predicted"/>
<comment type="caution">
    <text evidence="2">The sequence shown here is derived from an EMBL/GenBank/DDBJ whole genome shotgun (WGS) entry which is preliminary data.</text>
</comment>
<dbReference type="HOGENOM" id="CLU_1992594_0_0_1"/>
<name>J8ZVH0_EDHAE</name>
<evidence type="ECO:0000256" key="1">
    <source>
        <dbReference type="SAM" id="Coils"/>
    </source>
</evidence>
<dbReference type="VEuPathDB" id="MicrosporidiaDB:EDEG_02035"/>
<evidence type="ECO:0000313" key="3">
    <source>
        <dbReference type="Proteomes" id="UP000003163"/>
    </source>
</evidence>
<dbReference type="AlphaFoldDB" id="J8ZVH0"/>
<evidence type="ECO:0000313" key="2">
    <source>
        <dbReference type="EMBL" id="EJW03638.1"/>
    </source>
</evidence>
<keyword evidence="3" id="KW-1185">Reference proteome</keyword>
<dbReference type="EMBL" id="AFBI03000033">
    <property type="protein sequence ID" value="EJW03638.1"/>
    <property type="molecule type" value="Genomic_DNA"/>
</dbReference>
<reference evidence="3" key="2">
    <citation type="submission" date="2015-07" db="EMBL/GenBank/DDBJ databases">
        <title>Contrasting host-pathogen interactions and genome evolution in two generalist and specialist microsporidian pathogens of mosquitoes.</title>
        <authorList>
            <consortium name="The Broad Institute Genomics Platform"/>
            <consortium name="The Broad Institute Genome Sequencing Center for Infectious Disease"/>
            <person name="Cuomo C.A."/>
            <person name="Sanscrainte N.D."/>
            <person name="Goldberg J.M."/>
            <person name="Heiman D."/>
            <person name="Young S."/>
            <person name="Zeng Q."/>
            <person name="Becnel J.J."/>
            <person name="Birren B.W."/>
        </authorList>
    </citation>
    <scope>NUCLEOTIDE SEQUENCE [LARGE SCALE GENOMIC DNA]</scope>
    <source>
        <strain evidence="3">USNM 41457</strain>
    </source>
</reference>
<accession>J8ZVH0</accession>
<dbReference type="InParanoid" id="J8ZVH0"/>